<sequence length="69" mass="7893">MKVQKWWNSPLALDALSLAEWTSTQRHSKKYSVTVATDVTSLKLIPMMASSKLPVFVYLVDHSTEKQNR</sequence>
<dbReference type="EMBL" id="JASAOG010000215">
    <property type="protein sequence ID" value="KAK0043526.1"/>
    <property type="molecule type" value="Genomic_DNA"/>
</dbReference>
<comment type="caution">
    <text evidence="1">The sequence shown here is derived from an EMBL/GenBank/DDBJ whole genome shotgun (WGS) entry which is preliminary data.</text>
</comment>
<dbReference type="Proteomes" id="UP001233172">
    <property type="component" value="Unassembled WGS sequence"/>
</dbReference>
<dbReference type="AlphaFoldDB" id="A0AAD8AW69"/>
<protein>
    <submittedName>
        <fullName evidence="1">Uncharacterized protein</fullName>
    </submittedName>
</protein>
<name>A0AAD8AW69_BIOPF</name>
<reference evidence="1" key="1">
    <citation type="journal article" date="2023" name="PLoS Negl. Trop. Dis.">
        <title>A genome sequence for Biomphalaria pfeifferi, the major vector snail for the human-infecting parasite Schistosoma mansoni.</title>
        <authorList>
            <person name="Bu L."/>
            <person name="Lu L."/>
            <person name="Laidemitt M.R."/>
            <person name="Zhang S.M."/>
            <person name="Mutuku M."/>
            <person name="Mkoji G."/>
            <person name="Steinauer M."/>
            <person name="Loker E.S."/>
        </authorList>
    </citation>
    <scope>NUCLEOTIDE SEQUENCE</scope>
    <source>
        <strain evidence="1">KasaAsao</strain>
    </source>
</reference>
<gene>
    <name evidence="1" type="ORF">Bpfe_027089</name>
</gene>
<organism evidence="1 2">
    <name type="scientific">Biomphalaria pfeifferi</name>
    <name type="common">Bloodfluke planorb</name>
    <name type="synonym">Freshwater snail</name>
    <dbReference type="NCBI Taxonomy" id="112525"/>
    <lineage>
        <taxon>Eukaryota</taxon>
        <taxon>Metazoa</taxon>
        <taxon>Spiralia</taxon>
        <taxon>Lophotrochozoa</taxon>
        <taxon>Mollusca</taxon>
        <taxon>Gastropoda</taxon>
        <taxon>Heterobranchia</taxon>
        <taxon>Euthyneura</taxon>
        <taxon>Panpulmonata</taxon>
        <taxon>Hygrophila</taxon>
        <taxon>Lymnaeoidea</taxon>
        <taxon>Planorbidae</taxon>
        <taxon>Biomphalaria</taxon>
    </lineage>
</organism>
<reference evidence="1" key="2">
    <citation type="submission" date="2023-04" db="EMBL/GenBank/DDBJ databases">
        <authorList>
            <person name="Bu L."/>
            <person name="Lu L."/>
            <person name="Laidemitt M.R."/>
            <person name="Zhang S.M."/>
            <person name="Mutuku M."/>
            <person name="Mkoji G."/>
            <person name="Steinauer M."/>
            <person name="Loker E.S."/>
        </authorList>
    </citation>
    <scope>NUCLEOTIDE SEQUENCE</scope>
    <source>
        <strain evidence="1">KasaAsao</strain>
        <tissue evidence="1">Whole Snail</tissue>
    </source>
</reference>
<feature type="non-terminal residue" evidence="1">
    <location>
        <position position="69"/>
    </location>
</feature>
<accession>A0AAD8AW69</accession>
<evidence type="ECO:0000313" key="2">
    <source>
        <dbReference type="Proteomes" id="UP001233172"/>
    </source>
</evidence>
<evidence type="ECO:0000313" key="1">
    <source>
        <dbReference type="EMBL" id="KAK0043526.1"/>
    </source>
</evidence>
<keyword evidence="2" id="KW-1185">Reference proteome</keyword>
<proteinExistence type="predicted"/>